<dbReference type="AlphaFoldDB" id="A0A7K3WQL3"/>
<organism evidence="3 4">
    <name type="scientific">Cryomorpha ignava</name>
    <dbReference type="NCBI Taxonomy" id="101383"/>
    <lineage>
        <taxon>Bacteria</taxon>
        <taxon>Pseudomonadati</taxon>
        <taxon>Bacteroidota</taxon>
        <taxon>Flavobacteriia</taxon>
        <taxon>Flavobacteriales</taxon>
        <taxon>Cryomorphaceae</taxon>
        <taxon>Cryomorpha</taxon>
    </lineage>
</organism>
<name>A0A7K3WQL3_9FLAO</name>
<reference evidence="3 4" key="1">
    <citation type="submission" date="2020-02" db="EMBL/GenBank/DDBJ databases">
        <title>Out from the shadows clarifying the taxonomy of the family Cryomorphaceae and related taxa by utilizing the GTDB taxonomic framework.</title>
        <authorList>
            <person name="Bowman J.P."/>
        </authorList>
    </citation>
    <scope>NUCLEOTIDE SEQUENCE [LARGE SCALE GENOMIC DNA]</scope>
    <source>
        <strain evidence="3 4">QSSC 1-22</strain>
    </source>
</reference>
<dbReference type="InterPro" id="IPR040756">
    <property type="entry name" value="Peptidase_M61_N"/>
</dbReference>
<keyword evidence="4" id="KW-1185">Reference proteome</keyword>
<dbReference type="InterPro" id="IPR027268">
    <property type="entry name" value="Peptidase_M4/M1_CTD_sf"/>
</dbReference>
<dbReference type="Gene3D" id="1.10.390.10">
    <property type="entry name" value="Neutral Protease Domain 2"/>
    <property type="match status" value="1"/>
</dbReference>
<dbReference type="PIRSF" id="PIRSF016493">
    <property type="entry name" value="Glycyl_aminpptds"/>
    <property type="match status" value="1"/>
</dbReference>
<gene>
    <name evidence="3" type="ORF">G3O08_10605</name>
</gene>
<dbReference type="RefSeq" id="WP_163285340.1">
    <property type="nucleotide sequence ID" value="NZ_JAAGVY010000017.1"/>
</dbReference>
<comment type="caution">
    <text evidence="3">The sequence shown here is derived from an EMBL/GenBank/DDBJ whole genome shotgun (WGS) entry which is preliminary data.</text>
</comment>
<evidence type="ECO:0000259" key="2">
    <source>
        <dbReference type="Pfam" id="PF17899"/>
    </source>
</evidence>
<evidence type="ECO:0000259" key="1">
    <source>
        <dbReference type="Pfam" id="PF05299"/>
    </source>
</evidence>
<feature type="domain" description="Peptidase M61 N-terminal" evidence="2">
    <location>
        <begin position="3"/>
        <end position="171"/>
    </location>
</feature>
<dbReference type="InterPro" id="IPR036034">
    <property type="entry name" value="PDZ_sf"/>
</dbReference>
<proteinExistence type="predicted"/>
<dbReference type="SUPFAM" id="SSF50156">
    <property type="entry name" value="PDZ domain-like"/>
    <property type="match status" value="1"/>
</dbReference>
<dbReference type="Pfam" id="PF05299">
    <property type="entry name" value="Peptidase_M61"/>
    <property type="match status" value="1"/>
</dbReference>
<dbReference type="Gene3D" id="2.60.40.3650">
    <property type="match status" value="1"/>
</dbReference>
<dbReference type="EMBL" id="JAAGVY010000017">
    <property type="protein sequence ID" value="NEN23949.1"/>
    <property type="molecule type" value="Genomic_DNA"/>
</dbReference>
<feature type="domain" description="Peptidase M61 catalytic" evidence="1">
    <location>
        <begin position="264"/>
        <end position="378"/>
    </location>
</feature>
<dbReference type="Pfam" id="PF17899">
    <property type="entry name" value="Peptidase_M61_N"/>
    <property type="match status" value="1"/>
</dbReference>
<accession>A0A7K3WQL3</accession>
<protein>
    <submittedName>
        <fullName evidence="3">M61 family metallopeptidase</fullName>
    </submittedName>
</protein>
<evidence type="ECO:0000313" key="3">
    <source>
        <dbReference type="EMBL" id="NEN23949.1"/>
    </source>
</evidence>
<dbReference type="InterPro" id="IPR024191">
    <property type="entry name" value="Peptidase_M61"/>
</dbReference>
<dbReference type="InterPro" id="IPR007963">
    <property type="entry name" value="Peptidase_M61_catalytic"/>
</dbReference>
<sequence length="585" mass="66067">MISYHISAASPVQHTFNITLTFKASQKNTIIQVPFWRPGRYEAGNFTKNFIGLRASANGEELKARKTTGHTWNVETTPGETIEIKYECYSAELTAGNTYLDEELLLINPVNALVYVLGTENEPANITLEVAKSWKVATAMIPQKNMDNGNGIWKYRCADLQELLDTPILAAENIETLTYRESGIDFHIDIYGDGIADKEKFKEDLAAFTRAQISAFGEFPVNRYRFLTLLLPHKAYHGVEHETSTVLIMGPSAELHKRELYKELIGVSSHELYHTWNVKSLRPADWTPYDFSGPDFSRLGYVAEGVTTYMGDWMLWQSRFFSDIEFLNELSTHVQRHIDNEGRFNLSLADSSIDTWVDGYGRGTPRRRVSIYVEGALVSLICDIAIMKATKGKKGLSDAMRSLYQKVGAKKGFTEAEYWDELKTFAEIDWNKLRNDLIDSTGKLETYLDDAFAEMGLVLTANASEKPWEKEWGVSIQSINGNWEVYNVLKNSPAEKAAMWFGDKITEIGGSLPDAFFAAAPPKTMDGISVSLQSGFRTKTVSPKADGKTWIRKYKVVQDNDSSQDLFKRWKFLLENQAVEVKGVL</sequence>
<dbReference type="Proteomes" id="UP000486602">
    <property type="component" value="Unassembled WGS sequence"/>
</dbReference>
<evidence type="ECO:0000313" key="4">
    <source>
        <dbReference type="Proteomes" id="UP000486602"/>
    </source>
</evidence>